<keyword evidence="8" id="KW-0456">Lyase</keyword>
<keyword evidence="9" id="KW-1185">Reference proteome</keyword>
<dbReference type="SUPFAM" id="SSF52518">
    <property type="entry name" value="Thiamin diphosphate-binding fold (THDP-binding)"/>
    <property type="match status" value="2"/>
</dbReference>
<evidence type="ECO:0000256" key="1">
    <source>
        <dbReference type="ARBA" id="ARBA00007812"/>
    </source>
</evidence>
<gene>
    <name evidence="8" type="ORF">H4W31_001985</name>
</gene>
<sequence>MSSTAIRPTIRNSGTPAAHALLDVLTGWGVRRVFCCPGSTEAAFLDAVVERSTELDIVLTTHESIAVAMADGAARITGRPQVAYLHTNVGMANGVAHLTAAQLANSPVLVLNGLKSTALQGRDGFTTVPYPRDMIRQHVKWARQVSSAGSLPSDVARALRTSAAEPAGPTWIGLPQDVMDASTPVGAALAAVPPMGVPRNRPAADAVAAAARMLAEATRPVLVAGGDVARHGATEALVALAEHLGATVLGEDRRGFQRTAFATSHPRFAGSYAPNHPAVRDADLLFFVGCRMFTEFEAPAENELPTRAGTIHAHVDAGEVGRLYPVDVGLVGHTGAVLDDLLAALPTVATPTPTPTPTPATATPLSATATPLPASATTLPASAGPLPATATRPPDVASERPVAAFPGHVGLAPIVAALVDGLGDDTTVVLDATTATPALLAALPQRRPDQVLLSSSGSLGWGTGAALGVRLAQPEYPVAAILGDGSFQFGIQALWTAMHYRIAVTFVVLNNGSYSAVGSALHRFDGAARRTGRWPGTDIGGPRIAEIAAGFGVPATRVETPAELTSALRAVRATAGPTLVEVLTGP</sequence>
<reference evidence="8" key="1">
    <citation type="submission" date="2020-10" db="EMBL/GenBank/DDBJ databases">
        <title>Sequencing the genomes of 1000 actinobacteria strains.</title>
        <authorList>
            <person name="Klenk H.-P."/>
        </authorList>
    </citation>
    <scope>NUCLEOTIDE SEQUENCE</scope>
    <source>
        <strain evidence="8">DSM 46832</strain>
    </source>
</reference>
<dbReference type="GO" id="GO:0030976">
    <property type="term" value="F:thiamine pyrophosphate binding"/>
    <property type="evidence" value="ECO:0007669"/>
    <property type="project" value="InterPro"/>
</dbReference>
<comment type="similarity">
    <text evidence="1 3">Belongs to the TPP enzyme family.</text>
</comment>
<evidence type="ECO:0000259" key="6">
    <source>
        <dbReference type="Pfam" id="PF02775"/>
    </source>
</evidence>
<evidence type="ECO:0000256" key="3">
    <source>
        <dbReference type="RuleBase" id="RU362132"/>
    </source>
</evidence>
<evidence type="ECO:0000256" key="2">
    <source>
        <dbReference type="ARBA" id="ARBA00023052"/>
    </source>
</evidence>
<feature type="domain" description="Thiamine pyrophosphate enzyme central" evidence="5">
    <location>
        <begin position="207"/>
        <end position="341"/>
    </location>
</feature>
<dbReference type="SUPFAM" id="SSF52467">
    <property type="entry name" value="DHS-like NAD/FAD-binding domain"/>
    <property type="match status" value="1"/>
</dbReference>
<dbReference type="Pfam" id="PF00205">
    <property type="entry name" value="TPP_enzyme_M"/>
    <property type="match status" value="1"/>
</dbReference>
<accession>A0A927QX61</accession>
<feature type="compositionally biased region" description="Low complexity" evidence="4">
    <location>
        <begin position="359"/>
        <end position="383"/>
    </location>
</feature>
<dbReference type="Gene3D" id="3.40.50.970">
    <property type="match status" value="2"/>
</dbReference>
<evidence type="ECO:0000256" key="4">
    <source>
        <dbReference type="SAM" id="MobiDB-lite"/>
    </source>
</evidence>
<dbReference type="Pfam" id="PF02776">
    <property type="entry name" value="TPP_enzyme_N"/>
    <property type="match status" value="1"/>
</dbReference>
<evidence type="ECO:0000313" key="8">
    <source>
        <dbReference type="EMBL" id="MBE1486347.1"/>
    </source>
</evidence>
<feature type="domain" description="Thiamine pyrophosphate enzyme TPP-binding" evidence="6">
    <location>
        <begin position="441"/>
        <end position="582"/>
    </location>
</feature>
<dbReference type="InterPro" id="IPR029035">
    <property type="entry name" value="DHS-like_NAD/FAD-binding_dom"/>
</dbReference>
<evidence type="ECO:0000313" key="9">
    <source>
        <dbReference type="Proteomes" id="UP000649753"/>
    </source>
</evidence>
<dbReference type="PANTHER" id="PTHR18968:SF133">
    <property type="entry name" value="BENZOYLFORMATE DECARBOXYLASE"/>
    <property type="match status" value="1"/>
</dbReference>
<dbReference type="PANTHER" id="PTHR18968">
    <property type="entry name" value="THIAMINE PYROPHOSPHATE ENZYMES"/>
    <property type="match status" value="1"/>
</dbReference>
<dbReference type="GO" id="GO:0003984">
    <property type="term" value="F:acetolactate synthase activity"/>
    <property type="evidence" value="ECO:0007669"/>
    <property type="project" value="TreeGrafter"/>
</dbReference>
<keyword evidence="2 3" id="KW-0786">Thiamine pyrophosphate</keyword>
<comment type="caution">
    <text evidence="8">The sequence shown here is derived from an EMBL/GenBank/DDBJ whole genome shotgun (WGS) entry which is preliminary data.</text>
</comment>
<dbReference type="Pfam" id="PF02775">
    <property type="entry name" value="TPP_enzyme_C"/>
    <property type="match status" value="1"/>
</dbReference>
<dbReference type="InterPro" id="IPR012000">
    <property type="entry name" value="Thiamin_PyroP_enz_cen_dom"/>
</dbReference>
<dbReference type="InterPro" id="IPR011766">
    <property type="entry name" value="TPP_enzyme_TPP-bd"/>
</dbReference>
<dbReference type="EC" id="4.1.1.7" evidence="8"/>
<dbReference type="CDD" id="cd02002">
    <property type="entry name" value="TPP_BFDC"/>
    <property type="match status" value="1"/>
</dbReference>
<organism evidence="8 9">
    <name type="scientific">Plantactinospora soyae</name>
    <dbReference type="NCBI Taxonomy" id="1544732"/>
    <lineage>
        <taxon>Bacteria</taxon>
        <taxon>Bacillati</taxon>
        <taxon>Actinomycetota</taxon>
        <taxon>Actinomycetes</taxon>
        <taxon>Micromonosporales</taxon>
        <taxon>Micromonosporaceae</taxon>
        <taxon>Plantactinospora</taxon>
    </lineage>
</organism>
<dbReference type="Gene3D" id="3.40.50.1220">
    <property type="entry name" value="TPP-binding domain"/>
    <property type="match status" value="1"/>
</dbReference>
<feature type="region of interest" description="Disordered" evidence="4">
    <location>
        <begin position="349"/>
        <end position="395"/>
    </location>
</feature>
<evidence type="ECO:0000259" key="7">
    <source>
        <dbReference type="Pfam" id="PF02776"/>
    </source>
</evidence>
<proteinExistence type="inferred from homology"/>
<dbReference type="CDD" id="cd07035">
    <property type="entry name" value="TPP_PYR_POX_like"/>
    <property type="match status" value="1"/>
</dbReference>
<protein>
    <submittedName>
        <fullName evidence="8">Benzoylformate decarboxylase</fullName>
        <ecNumber evidence="8">4.1.1.7</ecNumber>
    </submittedName>
</protein>
<evidence type="ECO:0000259" key="5">
    <source>
        <dbReference type="Pfam" id="PF00205"/>
    </source>
</evidence>
<dbReference type="InterPro" id="IPR012001">
    <property type="entry name" value="Thiamin_PyroP_enz_TPP-bd_dom"/>
</dbReference>
<name>A0A927QX61_9ACTN</name>
<dbReference type="GO" id="GO:0050695">
    <property type="term" value="F:benzoylformate decarboxylase activity"/>
    <property type="evidence" value="ECO:0007669"/>
    <property type="project" value="UniProtKB-EC"/>
</dbReference>
<dbReference type="GO" id="GO:0050660">
    <property type="term" value="F:flavin adenine dinucleotide binding"/>
    <property type="evidence" value="ECO:0007669"/>
    <property type="project" value="TreeGrafter"/>
</dbReference>
<dbReference type="RefSeq" id="WP_192766383.1">
    <property type="nucleotide sequence ID" value="NZ_JADBEB010000001.1"/>
</dbReference>
<dbReference type="EMBL" id="JADBEB010000001">
    <property type="protein sequence ID" value="MBE1486347.1"/>
    <property type="molecule type" value="Genomic_DNA"/>
</dbReference>
<dbReference type="GO" id="GO:0000287">
    <property type="term" value="F:magnesium ion binding"/>
    <property type="evidence" value="ECO:0007669"/>
    <property type="project" value="InterPro"/>
</dbReference>
<dbReference type="Proteomes" id="UP000649753">
    <property type="component" value="Unassembled WGS sequence"/>
</dbReference>
<dbReference type="AlphaFoldDB" id="A0A927QX61"/>
<dbReference type="InterPro" id="IPR029061">
    <property type="entry name" value="THDP-binding"/>
</dbReference>
<feature type="domain" description="Thiamine pyrophosphate enzyme N-terminal TPP-binding" evidence="7">
    <location>
        <begin position="17"/>
        <end position="126"/>
    </location>
</feature>
<dbReference type="InterPro" id="IPR045229">
    <property type="entry name" value="TPP_enz"/>
</dbReference>